<evidence type="ECO:0000313" key="3">
    <source>
        <dbReference type="Proteomes" id="UP000662747"/>
    </source>
</evidence>
<keyword evidence="3" id="KW-1185">Reference proteome</keyword>
<dbReference type="Proteomes" id="UP000662747">
    <property type="component" value="Chromosome"/>
</dbReference>
<gene>
    <name evidence="2" type="ORF">JY651_15855</name>
</gene>
<organism evidence="2 3">
    <name type="scientific">Pyxidicoccus parkwayensis</name>
    <dbReference type="NCBI Taxonomy" id="2813578"/>
    <lineage>
        <taxon>Bacteria</taxon>
        <taxon>Pseudomonadati</taxon>
        <taxon>Myxococcota</taxon>
        <taxon>Myxococcia</taxon>
        <taxon>Myxococcales</taxon>
        <taxon>Cystobacterineae</taxon>
        <taxon>Myxococcaceae</taxon>
        <taxon>Pyxidicoccus</taxon>
    </lineage>
</organism>
<name>A0ABX7P769_9BACT</name>
<dbReference type="RefSeq" id="WP_206727861.1">
    <property type="nucleotide sequence ID" value="NZ_CP071090.1"/>
</dbReference>
<dbReference type="Pfam" id="PF13521">
    <property type="entry name" value="AAA_28"/>
    <property type="match status" value="1"/>
</dbReference>
<evidence type="ECO:0000259" key="1">
    <source>
        <dbReference type="Pfam" id="PF13521"/>
    </source>
</evidence>
<reference evidence="2 3" key="1">
    <citation type="submission" date="2021-02" db="EMBL/GenBank/DDBJ databases">
        <title>De Novo genome assembly of isolated myxobacteria.</title>
        <authorList>
            <person name="Stevens D.C."/>
        </authorList>
    </citation>
    <scope>NUCLEOTIDE SEQUENCE [LARGE SCALE GENOMIC DNA]</scope>
    <source>
        <strain evidence="3">SCPEA02</strain>
    </source>
</reference>
<dbReference type="InterPro" id="IPR038727">
    <property type="entry name" value="NadR/Ttd14_AAA_dom"/>
</dbReference>
<accession>A0ABX7P769</accession>
<dbReference type="SUPFAM" id="SSF52540">
    <property type="entry name" value="P-loop containing nucleoside triphosphate hydrolases"/>
    <property type="match status" value="1"/>
</dbReference>
<protein>
    <submittedName>
        <fullName evidence="2">AAA family ATPase</fullName>
    </submittedName>
</protein>
<dbReference type="EMBL" id="CP071090">
    <property type="protein sequence ID" value="QSQ26313.1"/>
    <property type="molecule type" value="Genomic_DNA"/>
</dbReference>
<dbReference type="InterPro" id="IPR027417">
    <property type="entry name" value="P-loop_NTPase"/>
</dbReference>
<evidence type="ECO:0000313" key="2">
    <source>
        <dbReference type="EMBL" id="QSQ26313.1"/>
    </source>
</evidence>
<feature type="domain" description="NadR/Ttd14 AAA" evidence="1">
    <location>
        <begin position="2"/>
        <end position="161"/>
    </location>
</feature>
<proteinExistence type="predicted"/>
<dbReference type="Gene3D" id="3.40.50.300">
    <property type="entry name" value="P-loop containing nucleotide triphosphate hydrolases"/>
    <property type="match status" value="1"/>
</dbReference>
<sequence length="186" mass="21338">MRIAVTGTHRAGKSTLIEELEERLPDYRVVDEPYHLLEEEGYEFASPPSLEDFLEQLRRSMDLLEEDERARNVLFDRSPLDFLGYLLTHEESDAFDLEEWLPRIRSVTQTLDLLVFVPIEAVDRIRLPAHEDSAMREAVDEKLAWILLDDPFELGVEVLAVQGPRATRVAQVLARLGHGTGTTSRR</sequence>